<dbReference type="EMBL" id="MLAG01000014">
    <property type="protein sequence ID" value="OOF83325.1"/>
    <property type="molecule type" value="Genomic_DNA"/>
</dbReference>
<dbReference type="Gene3D" id="2.40.160.90">
    <property type="match status" value="1"/>
</dbReference>
<evidence type="ECO:0000256" key="1">
    <source>
        <dbReference type="SAM" id="MobiDB-lite"/>
    </source>
</evidence>
<dbReference type="Pfam" id="PF01298">
    <property type="entry name" value="TbpB_B_D"/>
    <property type="match status" value="1"/>
</dbReference>
<feature type="region of interest" description="Disordered" evidence="1">
    <location>
        <begin position="25"/>
        <end position="68"/>
    </location>
</feature>
<dbReference type="RefSeq" id="WP_077495744.1">
    <property type="nucleotide sequence ID" value="NZ_MLAG01000014.1"/>
</dbReference>
<organism evidence="4 5">
    <name type="scientific">Rodentibacter ratti</name>
    <dbReference type="NCBI Taxonomy" id="1906745"/>
    <lineage>
        <taxon>Bacteria</taxon>
        <taxon>Pseudomonadati</taxon>
        <taxon>Pseudomonadota</taxon>
        <taxon>Gammaproteobacteria</taxon>
        <taxon>Pasteurellales</taxon>
        <taxon>Pasteurellaceae</taxon>
        <taxon>Rodentibacter</taxon>
    </lineage>
</organism>
<evidence type="ECO:0000313" key="4">
    <source>
        <dbReference type="EMBL" id="OOF83325.1"/>
    </source>
</evidence>
<dbReference type="InterPro" id="IPR011250">
    <property type="entry name" value="OMP/PagP_B-barrel"/>
</dbReference>
<accession>A0A1V3L0F5</accession>
<dbReference type="Proteomes" id="UP000188573">
    <property type="component" value="Unassembled WGS sequence"/>
</dbReference>
<reference evidence="4 5" key="1">
    <citation type="submission" date="2016-10" db="EMBL/GenBank/DDBJ databases">
        <title>Rodentibacter gen. nov. and new species.</title>
        <authorList>
            <person name="Christensen H."/>
        </authorList>
    </citation>
    <scope>NUCLEOTIDE SEQUENCE [LARGE SCALE GENOMIC DNA]</scope>
    <source>
        <strain evidence="4 5">Ac81</strain>
    </source>
</reference>
<feature type="domain" description="Transferrin-binding protein B C-lobe/N-lobe beta-barrel" evidence="3">
    <location>
        <begin position="164"/>
        <end position="275"/>
    </location>
</feature>
<gene>
    <name evidence="4" type="ORF">BKG92_03315</name>
</gene>
<dbReference type="PROSITE" id="PS51257">
    <property type="entry name" value="PROKAR_LIPOPROTEIN"/>
    <property type="match status" value="1"/>
</dbReference>
<evidence type="ECO:0000313" key="5">
    <source>
        <dbReference type="Proteomes" id="UP000188573"/>
    </source>
</evidence>
<protein>
    <submittedName>
        <fullName evidence="4">Transferrin-binding protein 2</fullName>
    </submittedName>
</protein>
<feature type="signal peptide" evidence="2">
    <location>
        <begin position="1"/>
        <end position="27"/>
    </location>
</feature>
<name>A0A1V3L0F5_9PAST</name>
<feature type="chain" id="PRO_5012483004" evidence="2">
    <location>
        <begin position="28"/>
        <end position="276"/>
    </location>
</feature>
<feature type="compositionally biased region" description="Low complexity" evidence="1">
    <location>
        <begin position="32"/>
        <end position="67"/>
    </location>
</feature>
<evidence type="ECO:0000259" key="3">
    <source>
        <dbReference type="Pfam" id="PF01298"/>
    </source>
</evidence>
<dbReference type="InterPro" id="IPR001677">
    <property type="entry name" value="TbpB_B_D"/>
</dbReference>
<dbReference type="NCBIfam" id="NF041636">
    <property type="entry name" value="slam_lipo"/>
    <property type="match status" value="1"/>
</dbReference>
<keyword evidence="5" id="KW-1185">Reference proteome</keyword>
<keyword evidence="2" id="KW-0732">Signal</keyword>
<dbReference type="AlphaFoldDB" id="A0A1V3L0F5"/>
<dbReference type="InterPro" id="IPR054843">
    <property type="entry name" value="Slam_hemophilin_C"/>
</dbReference>
<sequence length="276" mass="28836">MSLQKSFIKFGLTALAALMISACGSSGGGSDNPQPQNNNASNNTQTNQPTNNSQTNTPNNPPQQVQNGTGAAIVKSGDRYEDSLNIQTKTLNGYNPNKINVDGTDITIGFPGITSGSWSKINANGRHLEVCCGSYSDIRFGVSDPLDENGSGYMFYNGNPTQNMPTSGVANYVGEAIISANIDELEDKDYDTGSSKFSVNFGNKTLNGSIEIQNIQPVNINATISGNSFAGTANSASLPSSGTVEGKFYGNNAKEMAGLAQGDDKSWGAAFGAAKQ</sequence>
<evidence type="ECO:0000256" key="2">
    <source>
        <dbReference type="SAM" id="SignalP"/>
    </source>
</evidence>
<dbReference type="SUPFAM" id="SSF56925">
    <property type="entry name" value="OMPA-like"/>
    <property type="match status" value="1"/>
</dbReference>
<comment type="caution">
    <text evidence="4">The sequence shown here is derived from an EMBL/GenBank/DDBJ whole genome shotgun (WGS) entry which is preliminary data.</text>
</comment>
<proteinExistence type="predicted"/>